<protein>
    <submittedName>
        <fullName evidence="2">Uncharacterized protein</fullName>
    </submittedName>
</protein>
<accession>A0ABD3RV55</accession>
<reference evidence="2 3" key="1">
    <citation type="submission" date="2024-10" db="EMBL/GenBank/DDBJ databases">
        <title>Updated reference genomes for cyclostephanoid diatoms.</title>
        <authorList>
            <person name="Roberts W.R."/>
            <person name="Alverson A.J."/>
        </authorList>
    </citation>
    <scope>NUCLEOTIDE SEQUENCE [LARGE SCALE GENOMIC DNA]</scope>
    <source>
        <strain evidence="2 3">AJA228-03</strain>
    </source>
</reference>
<dbReference type="EMBL" id="JALLPB020000167">
    <property type="protein sequence ID" value="KAL3816075.1"/>
    <property type="molecule type" value="Genomic_DNA"/>
</dbReference>
<comment type="caution">
    <text evidence="2">The sequence shown here is derived from an EMBL/GenBank/DDBJ whole genome shotgun (WGS) entry which is preliminary data.</text>
</comment>
<sequence length="98" mass="10805">MTPASAVLTLPDSPEPKEDSKDPIKSIPVTEIEKYMWKQKFIKAATLKDIPDDGVQDEIRAKLLEVILANVESDPDTAAALASELEYLPLNDIIQLSN</sequence>
<dbReference type="Proteomes" id="UP001530377">
    <property type="component" value="Unassembled WGS sequence"/>
</dbReference>
<organism evidence="2 3">
    <name type="scientific">Cyclostephanos tholiformis</name>
    <dbReference type="NCBI Taxonomy" id="382380"/>
    <lineage>
        <taxon>Eukaryota</taxon>
        <taxon>Sar</taxon>
        <taxon>Stramenopiles</taxon>
        <taxon>Ochrophyta</taxon>
        <taxon>Bacillariophyta</taxon>
        <taxon>Coscinodiscophyceae</taxon>
        <taxon>Thalassiosirophycidae</taxon>
        <taxon>Stephanodiscales</taxon>
        <taxon>Stephanodiscaceae</taxon>
        <taxon>Cyclostephanos</taxon>
    </lineage>
</organism>
<feature type="compositionally biased region" description="Basic and acidic residues" evidence="1">
    <location>
        <begin position="14"/>
        <end position="24"/>
    </location>
</feature>
<proteinExistence type="predicted"/>
<evidence type="ECO:0000256" key="1">
    <source>
        <dbReference type="SAM" id="MobiDB-lite"/>
    </source>
</evidence>
<evidence type="ECO:0000313" key="2">
    <source>
        <dbReference type="EMBL" id="KAL3816075.1"/>
    </source>
</evidence>
<name>A0ABD3RV55_9STRA</name>
<feature type="region of interest" description="Disordered" evidence="1">
    <location>
        <begin position="1"/>
        <end position="24"/>
    </location>
</feature>
<keyword evidence="3" id="KW-1185">Reference proteome</keyword>
<dbReference type="AlphaFoldDB" id="A0ABD3RV55"/>
<gene>
    <name evidence="2" type="ORF">ACHAXA_009713</name>
</gene>
<evidence type="ECO:0000313" key="3">
    <source>
        <dbReference type="Proteomes" id="UP001530377"/>
    </source>
</evidence>